<dbReference type="GO" id="GO:0016783">
    <property type="term" value="F:sulfurtransferase activity"/>
    <property type="evidence" value="ECO:0007669"/>
    <property type="project" value="InterPro"/>
</dbReference>
<dbReference type="EMBL" id="UINC01030735">
    <property type="protein sequence ID" value="SVB15609.1"/>
    <property type="molecule type" value="Genomic_DNA"/>
</dbReference>
<accession>A0A382BPS7</accession>
<dbReference type="InterPro" id="IPR003786">
    <property type="entry name" value="FdhD"/>
</dbReference>
<organism evidence="1">
    <name type="scientific">marine metagenome</name>
    <dbReference type="NCBI Taxonomy" id="408172"/>
    <lineage>
        <taxon>unclassified sequences</taxon>
        <taxon>metagenomes</taxon>
        <taxon>ecological metagenomes</taxon>
    </lineage>
</organism>
<proteinExistence type="predicted"/>
<dbReference type="AlphaFoldDB" id="A0A382BPS7"/>
<evidence type="ECO:0008006" key="2">
    <source>
        <dbReference type="Google" id="ProtNLM"/>
    </source>
</evidence>
<dbReference type="SUPFAM" id="SSF53927">
    <property type="entry name" value="Cytidine deaminase-like"/>
    <property type="match status" value="1"/>
</dbReference>
<name>A0A382BPS7_9ZZZZ</name>
<dbReference type="InterPro" id="IPR016193">
    <property type="entry name" value="Cytidine_deaminase-like"/>
</dbReference>
<protein>
    <recommendedName>
        <fullName evidence="2">Sulfurtransferase FdhD</fullName>
    </recommendedName>
</protein>
<sequence>MTTRKDVVTVEEPLEIRVEFTRKGVRETTAVSVTMRTPGDDFELTAGFLYGEGLVSDREDITEISYCRGDEPQIYNIV</sequence>
<dbReference type="Pfam" id="PF02634">
    <property type="entry name" value="FdhD-NarQ"/>
    <property type="match status" value="1"/>
</dbReference>
<feature type="non-terminal residue" evidence="1">
    <location>
        <position position="78"/>
    </location>
</feature>
<evidence type="ECO:0000313" key="1">
    <source>
        <dbReference type="EMBL" id="SVB15609.1"/>
    </source>
</evidence>
<reference evidence="1" key="1">
    <citation type="submission" date="2018-05" db="EMBL/GenBank/DDBJ databases">
        <authorList>
            <person name="Lanie J.A."/>
            <person name="Ng W.-L."/>
            <person name="Kazmierczak K.M."/>
            <person name="Andrzejewski T.M."/>
            <person name="Davidsen T.M."/>
            <person name="Wayne K.J."/>
            <person name="Tettelin H."/>
            <person name="Glass J.I."/>
            <person name="Rusch D."/>
            <person name="Podicherti R."/>
            <person name="Tsui H.-C.T."/>
            <person name="Winkler M.E."/>
        </authorList>
    </citation>
    <scope>NUCLEOTIDE SEQUENCE</scope>
</reference>
<dbReference type="Gene3D" id="3.10.20.10">
    <property type="match status" value="1"/>
</dbReference>
<gene>
    <name evidence="1" type="ORF">METZ01_LOCUS168463</name>
</gene>